<evidence type="ECO:0000256" key="1">
    <source>
        <dbReference type="SAM" id="MobiDB-lite"/>
    </source>
</evidence>
<feature type="non-terminal residue" evidence="2">
    <location>
        <position position="55"/>
    </location>
</feature>
<feature type="non-terminal residue" evidence="2">
    <location>
        <position position="1"/>
    </location>
</feature>
<proteinExistence type="predicted"/>
<dbReference type="EMBL" id="CAJVPJ010006171">
    <property type="protein sequence ID" value="CAG8666701.1"/>
    <property type="molecule type" value="Genomic_DNA"/>
</dbReference>
<gene>
    <name evidence="2" type="ORF">POCULU_LOCUS10740</name>
</gene>
<name>A0A9N9EAT3_9GLOM</name>
<reference evidence="2" key="1">
    <citation type="submission" date="2021-06" db="EMBL/GenBank/DDBJ databases">
        <authorList>
            <person name="Kallberg Y."/>
            <person name="Tangrot J."/>
            <person name="Rosling A."/>
        </authorList>
    </citation>
    <scope>NUCLEOTIDE SEQUENCE</scope>
    <source>
        <strain evidence="2">IA702</strain>
    </source>
</reference>
<evidence type="ECO:0000313" key="3">
    <source>
        <dbReference type="Proteomes" id="UP000789572"/>
    </source>
</evidence>
<evidence type="ECO:0000313" key="2">
    <source>
        <dbReference type="EMBL" id="CAG8666701.1"/>
    </source>
</evidence>
<comment type="caution">
    <text evidence="2">The sequence shown here is derived from an EMBL/GenBank/DDBJ whole genome shotgun (WGS) entry which is preliminary data.</text>
</comment>
<sequence length="55" mass="6214">MSKQSAQLERYGGGETDDYSSDSDVYSDNIYPKVDQRIAVTMVPITNQIMKQILL</sequence>
<keyword evidence="3" id="KW-1185">Reference proteome</keyword>
<dbReference type="Proteomes" id="UP000789572">
    <property type="component" value="Unassembled WGS sequence"/>
</dbReference>
<dbReference type="AlphaFoldDB" id="A0A9N9EAT3"/>
<feature type="region of interest" description="Disordered" evidence="1">
    <location>
        <begin position="1"/>
        <end position="25"/>
    </location>
</feature>
<protein>
    <submittedName>
        <fullName evidence="2">1335_t:CDS:1</fullName>
    </submittedName>
</protein>
<accession>A0A9N9EAT3</accession>
<organism evidence="2 3">
    <name type="scientific">Paraglomus occultum</name>
    <dbReference type="NCBI Taxonomy" id="144539"/>
    <lineage>
        <taxon>Eukaryota</taxon>
        <taxon>Fungi</taxon>
        <taxon>Fungi incertae sedis</taxon>
        <taxon>Mucoromycota</taxon>
        <taxon>Glomeromycotina</taxon>
        <taxon>Glomeromycetes</taxon>
        <taxon>Paraglomerales</taxon>
        <taxon>Paraglomeraceae</taxon>
        <taxon>Paraglomus</taxon>
    </lineage>
</organism>